<dbReference type="InParanoid" id="A0A1S0UEQ5"/>
<feature type="domain" description="Protein HGH1 N-terminal" evidence="1">
    <location>
        <begin position="154"/>
        <end position="261"/>
    </location>
</feature>
<dbReference type="InterPro" id="IPR007205">
    <property type="entry name" value="Protein_HGH1_N"/>
</dbReference>
<dbReference type="OrthoDB" id="338814at2759"/>
<dbReference type="InterPro" id="IPR016024">
    <property type="entry name" value="ARM-type_fold"/>
</dbReference>
<organism evidence="2">
    <name type="scientific">Loa loa</name>
    <name type="common">Eye worm</name>
    <name type="synonym">Filaria loa</name>
    <dbReference type="NCBI Taxonomy" id="7209"/>
    <lineage>
        <taxon>Eukaryota</taxon>
        <taxon>Metazoa</taxon>
        <taxon>Ecdysozoa</taxon>
        <taxon>Nematoda</taxon>
        <taxon>Chromadorea</taxon>
        <taxon>Rhabditida</taxon>
        <taxon>Spirurina</taxon>
        <taxon>Spiruromorpha</taxon>
        <taxon>Filarioidea</taxon>
        <taxon>Onchocercidae</taxon>
        <taxon>Loa</taxon>
    </lineage>
</organism>
<dbReference type="PANTHER" id="PTHR13387:SF9">
    <property type="entry name" value="PROTEIN HGH1 HOMOLOG"/>
    <property type="match status" value="1"/>
</dbReference>
<dbReference type="InterPro" id="IPR039717">
    <property type="entry name" value="Hgh1"/>
</dbReference>
<gene>
    <name evidence="2" type="ORF">LOAG_18586</name>
</gene>
<dbReference type="CTD" id="9941799"/>
<dbReference type="EMBL" id="JH712446">
    <property type="protein sequence ID" value="EJD74043.1"/>
    <property type="molecule type" value="Genomic_DNA"/>
</dbReference>
<evidence type="ECO:0000313" key="2">
    <source>
        <dbReference type="EMBL" id="EJD74043.1"/>
    </source>
</evidence>
<dbReference type="KEGG" id="loa:LOAG_18586"/>
<name>A0A1S0UEQ5_LOALO</name>
<protein>
    <recommendedName>
        <fullName evidence="1">Protein HGH1 N-terminal domain-containing protein</fullName>
    </recommendedName>
</protein>
<dbReference type="PANTHER" id="PTHR13387">
    <property type="entry name" value="PROTEIN HGH1 HOMOLOG"/>
    <property type="match status" value="1"/>
</dbReference>
<dbReference type="FunCoup" id="A0A1S0UEQ5">
    <property type="interactions" value="1192"/>
</dbReference>
<accession>A0A1S0UEQ5</accession>
<dbReference type="Pfam" id="PF04063">
    <property type="entry name" value="DUF383"/>
    <property type="match status" value="1"/>
</dbReference>
<evidence type="ECO:0000259" key="1">
    <source>
        <dbReference type="Pfam" id="PF04063"/>
    </source>
</evidence>
<dbReference type="Gene3D" id="1.25.10.10">
    <property type="entry name" value="Leucine-rich Repeat Variant"/>
    <property type="match status" value="1"/>
</dbReference>
<reference evidence="2" key="1">
    <citation type="submission" date="2012-04" db="EMBL/GenBank/DDBJ databases">
        <title>The Genome Sequence of Loa loa.</title>
        <authorList>
            <consortium name="The Broad Institute Genome Sequencing Platform"/>
            <consortium name="Broad Institute Genome Sequencing Center for Infectious Disease"/>
            <person name="Nutman T.B."/>
            <person name="Fink D.L."/>
            <person name="Russ C."/>
            <person name="Young S."/>
            <person name="Zeng Q."/>
            <person name="Gargeya S."/>
            <person name="Alvarado L."/>
            <person name="Berlin A."/>
            <person name="Chapman S.B."/>
            <person name="Chen Z."/>
            <person name="Freedman E."/>
            <person name="Gellesch M."/>
            <person name="Goldberg J."/>
            <person name="Griggs A."/>
            <person name="Gujja S."/>
            <person name="Heilman E.R."/>
            <person name="Heiman D."/>
            <person name="Howarth C."/>
            <person name="Mehta T."/>
            <person name="Neiman D."/>
            <person name="Pearson M."/>
            <person name="Roberts A."/>
            <person name="Saif S."/>
            <person name="Shea T."/>
            <person name="Shenoy N."/>
            <person name="Sisk P."/>
            <person name="Stolte C."/>
            <person name="Sykes S."/>
            <person name="White J."/>
            <person name="Yandava C."/>
            <person name="Haas B."/>
            <person name="Henn M.R."/>
            <person name="Nusbaum C."/>
            <person name="Birren B."/>
        </authorList>
    </citation>
    <scope>NUCLEOTIDE SEQUENCE [LARGE SCALE GENOMIC DNA]</scope>
</reference>
<dbReference type="RefSeq" id="XP_020304985.1">
    <property type="nucleotide sequence ID" value="XM_020451248.1"/>
</dbReference>
<dbReference type="InterPro" id="IPR011989">
    <property type="entry name" value="ARM-like"/>
</dbReference>
<proteinExistence type="predicted"/>
<dbReference type="SUPFAM" id="SSF48371">
    <property type="entry name" value="ARM repeat"/>
    <property type="match status" value="1"/>
</dbReference>
<dbReference type="GeneID" id="9941799"/>
<dbReference type="AlphaFoldDB" id="A0A1S0UEQ5"/>
<sequence length="392" mass="44204">MKQNEISPNVIVELIQFLSPDINRNLRQQALDYVIGLSASDQFNVIFQANDFLLGRSLCRLISEDNTGGSDILPALINATATDIVCAKYVIDNTELVQRCVKYCRDGNERCSLNSAKLLSNLSLHFPEALYDALMENWEDFIGNTIKRLSDSSSCEDIEYLGYVLVNLTSIANVRCLLCEKFIRHILPLVDYEKKSKRCLIAIDILRNMCFENSCHPILLDKNDEFLSTLLKPLADVNDNLEDDEIEKLPLQLQYYEGHRCQDLSIIDKIIESLYQLGGSEIGRKTLRIKGIYALLREFDRASLALSKKNSLVTPPMIPVAEDGITNAHSQSVMHDRQDLQVASIVHDNREMTAKTTKTQDVKFLGETGNLIYIDGQNCSTLHALIGLLIQD</sequence>
<dbReference type="OMA" id="NWPWAGE"/>